<accession>F2L291</accession>
<name>F2L291_THEU7</name>
<evidence type="ECO:0000313" key="1">
    <source>
        <dbReference type="EMBL" id="AEA13018.1"/>
    </source>
</evidence>
<dbReference type="EMBL" id="CP002590">
    <property type="protein sequence ID" value="AEA13018.1"/>
    <property type="molecule type" value="Genomic_DNA"/>
</dbReference>
<gene>
    <name evidence="1" type="ordered locus">TUZN_1550</name>
</gene>
<reference key="2">
    <citation type="submission" date="2011-03" db="EMBL/GenBank/DDBJ databases">
        <title>Complete genome sequence of the thermoacidophilic crenarchaeon Thermoproteus uzoniensis 768-20.</title>
        <authorList>
            <person name="Mardanov A.V."/>
            <person name="Gumerov V.M."/>
            <person name="Beletsky A.V."/>
            <person name="Prokofeva M.I."/>
            <person name="Bonch-Osmolovskaya E.A."/>
            <person name="Ravin N.V."/>
            <person name="Skryabin K.G."/>
        </authorList>
    </citation>
    <scope>NUCLEOTIDE SEQUENCE</scope>
    <source>
        <strain>768-20</strain>
    </source>
</reference>
<dbReference type="OrthoDB" id="27147at2157"/>
<dbReference type="GeneID" id="10361071"/>
<dbReference type="Proteomes" id="UP000008138">
    <property type="component" value="Chromosome"/>
</dbReference>
<protein>
    <submittedName>
        <fullName evidence="1">Uncharacterized protein</fullName>
    </submittedName>
</protein>
<reference evidence="1 2" key="1">
    <citation type="journal article" date="2011" name="J. Bacteriol.">
        <title>Complete genome sequence of the thermoacidophilic crenarchaeon Thermoproteus uzoniensis 768-20.</title>
        <authorList>
            <person name="Mardanov A.V."/>
            <person name="Gumerov V.M."/>
            <person name="Beletsky A.V."/>
            <person name="Prokofeva M.I."/>
            <person name="Bonch-Osmolovskaya E.A."/>
            <person name="Ravin N.V."/>
            <person name="Skryabin K.G."/>
        </authorList>
    </citation>
    <scope>NUCLEOTIDE SEQUENCE [LARGE SCALE GENOMIC DNA]</scope>
    <source>
        <strain evidence="1 2">768-20</strain>
    </source>
</reference>
<dbReference type="RefSeq" id="WP_013680353.1">
    <property type="nucleotide sequence ID" value="NC_015315.1"/>
</dbReference>
<proteinExistence type="predicted"/>
<dbReference type="eggNOG" id="arCOG05693">
    <property type="taxonomic scope" value="Archaea"/>
</dbReference>
<dbReference type="KEGG" id="tuz:TUZN_1550"/>
<dbReference type="HOGENOM" id="CLU_1891508_0_0_2"/>
<organism evidence="1 2">
    <name type="scientific">Thermoproteus uzoniensis (strain 768-20)</name>
    <dbReference type="NCBI Taxonomy" id="999630"/>
    <lineage>
        <taxon>Archaea</taxon>
        <taxon>Thermoproteota</taxon>
        <taxon>Thermoprotei</taxon>
        <taxon>Thermoproteales</taxon>
        <taxon>Thermoproteaceae</taxon>
        <taxon>Thermoproteus</taxon>
    </lineage>
</organism>
<sequence>MSSDWTARFIADAGRLFGISADELAKFADAMAKGDERAVAEWAERNKIGDRDFLVLSTMYVLYKTEDKVSDMLEGLELRVDEAVAFVGSLTAQLVNGLGADRGRALLAQILLAAALQIEDKETREKIAEFAGSLL</sequence>
<keyword evidence="2" id="KW-1185">Reference proteome</keyword>
<evidence type="ECO:0000313" key="2">
    <source>
        <dbReference type="Proteomes" id="UP000008138"/>
    </source>
</evidence>
<dbReference type="AlphaFoldDB" id="F2L291"/>